<comment type="caution">
    <text evidence="1">The sequence shown here is derived from an EMBL/GenBank/DDBJ whole genome shotgun (WGS) entry which is preliminary data.</text>
</comment>
<dbReference type="EMBL" id="AHOR02000076">
    <property type="protein sequence ID" value="EMF79647.1"/>
    <property type="molecule type" value="Genomic_DNA"/>
</dbReference>
<reference evidence="1 2" key="1">
    <citation type="submission" date="2013-01" db="EMBL/GenBank/DDBJ databases">
        <authorList>
            <person name="Harkins D.M."/>
            <person name="Durkin A.S."/>
            <person name="Brinkac L.M."/>
            <person name="Haft D.H."/>
            <person name="Selengut J.D."/>
            <person name="Sanka R."/>
            <person name="DePew J."/>
            <person name="Purushe J."/>
            <person name="Tulsiani S.M."/>
            <person name="Graham G.C."/>
            <person name="Burns M.-A."/>
            <person name="Dohnt M.F."/>
            <person name="Smythe L.D."/>
            <person name="McKay D.B."/>
            <person name="Craig S.B."/>
            <person name="Vinetz J.M."/>
            <person name="Sutton G.G."/>
            <person name="Nierman W.C."/>
            <person name="Fouts D.E."/>
        </authorList>
    </citation>
    <scope>NUCLEOTIDE SEQUENCE [LARGE SCALE GENOMIC DNA]</scope>
    <source>
        <strain evidence="1 2">LT2116</strain>
    </source>
</reference>
<evidence type="ECO:0000313" key="2">
    <source>
        <dbReference type="Proteomes" id="UP000011770"/>
    </source>
</evidence>
<sequence length="50" mass="6034">MNCVAFLQTGEDFPRFFIFNRKSSKITDDRSFDFFIMDFLFNLVEDNKLL</sequence>
<organism evidence="1 2">
    <name type="scientific">Leptospira weilii serovar Topaz str. LT2116</name>
    <dbReference type="NCBI Taxonomy" id="1088540"/>
    <lineage>
        <taxon>Bacteria</taxon>
        <taxon>Pseudomonadati</taxon>
        <taxon>Spirochaetota</taxon>
        <taxon>Spirochaetia</taxon>
        <taxon>Leptospirales</taxon>
        <taxon>Leptospiraceae</taxon>
        <taxon>Leptospira</taxon>
    </lineage>
</organism>
<dbReference type="AlphaFoldDB" id="M3FGS1"/>
<dbReference type="Proteomes" id="UP000011770">
    <property type="component" value="Unassembled WGS sequence"/>
</dbReference>
<proteinExistence type="predicted"/>
<accession>M3FGS1</accession>
<protein>
    <submittedName>
        <fullName evidence="1">Uncharacterized protein</fullName>
    </submittedName>
</protein>
<gene>
    <name evidence="1" type="ORF">LEP1GSC188_1579</name>
</gene>
<name>M3FGS1_9LEPT</name>
<evidence type="ECO:0000313" key="1">
    <source>
        <dbReference type="EMBL" id="EMF79647.1"/>
    </source>
</evidence>